<evidence type="ECO:0000256" key="6">
    <source>
        <dbReference type="SAM" id="Phobius"/>
    </source>
</evidence>
<evidence type="ECO:0000256" key="5">
    <source>
        <dbReference type="ARBA" id="ARBA00023136"/>
    </source>
</evidence>
<keyword evidence="3 6" id="KW-0812">Transmembrane</keyword>
<comment type="caution">
    <text evidence="7">The sequence shown here is derived from an EMBL/GenBank/DDBJ whole genome shotgun (WGS) entry which is preliminary data.</text>
</comment>
<protein>
    <submittedName>
        <fullName evidence="7">Uncharacterized protein (TIRG00374 family)</fullName>
    </submittedName>
</protein>
<dbReference type="Pfam" id="PF03706">
    <property type="entry name" value="LPG_synthase_TM"/>
    <property type="match status" value="1"/>
</dbReference>
<dbReference type="PANTHER" id="PTHR39087:SF2">
    <property type="entry name" value="UPF0104 MEMBRANE PROTEIN MJ1595"/>
    <property type="match status" value="1"/>
</dbReference>
<comment type="subcellular location">
    <subcellularLocation>
        <location evidence="1">Cell membrane</location>
        <topology evidence="1">Multi-pass membrane protein</topology>
    </subcellularLocation>
</comment>
<feature type="transmembrane region" description="Helical" evidence="6">
    <location>
        <begin position="247"/>
        <end position="266"/>
    </location>
</feature>
<keyword evidence="4 6" id="KW-1133">Transmembrane helix</keyword>
<evidence type="ECO:0000256" key="4">
    <source>
        <dbReference type="ARBA" id="ARBA00022989"/>
    </source>
</evidence>
<dbReference type="NCBIfam" id="TIGR00374">
    <property type="entry name" value="flippase-like domain"/>
    <property type="match status" value="1"/>
</dbReference>
<dbReference type="Proteomes" id="UP000704762">
    <property type="component" value="Unassembled WGS sequence"/>
</dbReference>
<organism evidence="7 8">
    <name type="scientific">Microlunatus panaciterrae</name>
    <dbReference type="NCBI Taxonomy" id="400768"/>
    <lineage>
        <taxon>Bacteria</taxon>
        <taxon>Bacillati</taxon>
        <taxon>Actinomycetota</taxon>
        <taxon>Actinomycetes</taxon>
        <taxon>Propionibacteriales</taxon>
        <taxon>Propionibacteriaceae</taxon>
        <taxon>Microlunatus</taxon>
    </lineage>
</organism>
<feature type="transmembrane region" description="Helical" evidence="6">
    <location>
        <begin position="219"/>
        <end position="241"/>
    </location>
</feature>
<reference evidence="7 8" key="1">
    <citation type="submission" date="2021-01" db="EMBL/GenBank/DDBJ databases">
        <title>Sequencing the genomes of 1000 actinobacteria strains.</title>
        <authorList>
            <person name="Klenk H.-P."/>
        </authorList>
    </citation>
    <scope>NUCLEOTIDE SEQUENCE [LARGE SCALE GENOMIC DNA]</scope>
    <source>
        <strain evidence="7 8">DSM 18662</strain>
    </source>
</reference>
<proteinExistence type="predicted"/>
<evidence type="ECO:0000313" key="8">
    <source>
        <dbReference type="Proteomes" id="UP000704762"/>
    </source>
</evidence>
<keyword evidence="8" id="KW-1185">Reference proteome</keyword>
<evidence type="ECO:0000256" key="3">
    <source>
        <dbReference type="ARBA" id="ARBA00022692"/>
    </source>
</evidence>
<sequence length="336" mass="35121">MPWWVKGVLSLVVLALSIWFVLVPQLPGGERALASLRMVSLPLILVATALEAASLVAYSALTACLLGRGRPRYPILLGVDLTALGLSHVLPAGGATAAAMRVRLLTLTGTRAGDALTAAAMEATGVNLMLGVIFGIGVAVSLTSVGDNPYYRSAAIGVLVLLVLAALGIWVLTRHTGRAVELSAVIGRRLPFLTAKGAQSFTRGAARRVRDMLTDPRRLTVALLLAAANWLLDASALWIMLAAFGQLVPIGPLLTVYGVGNILAVMPLTPGGIGVVEAVMVSGLVGFGIPQPAAVLGVVGWRVLEFWLPIPAAAAAYLSLRFGALRRTGHLEIRER</sequence>
<dbReference type="PANTHER" id="PTHR39087">
    <property type="entry name" value="UPF0104 MEMBRANE PROTEIN MJ1595"/>
    <property type="match status" value="1"/>
</dbReference>
<feature type="transmembrane region" description="Helical" evidence="6">
    <location>
        <begin position="150"/>
        <end position="172"/>
    </location>
</feature>
<dbReference type="InterPro" id="IPR022791">
    <property type="entry name" value="L-PG_synthase/AglD"/>
</dbReference>
<feature type="transmembrane region" description="Helical" evidence="6">
    <location>
        <begin position="126"/>
        <end position="144"/>
    </location>
</feature>
<keyword evidence="2" id="KW-1003">Cell membrane</keyword>
<name>A0ABS2RFA9_9ACTN</name>
<accession>A0ABS2RFA9</accession>
<dbReference type="EMBL" id="JAFBCF010000001">
    <property type="protein sequence ID" value="MBM7797679.1"/>
    <property type="molecule type" value="Genomic_DNA"/>
</dbReference>
<feature type="transmembrane region" description="Helical" evidence="6">
    <location>
        <begin position="42"/>
        <end position="66"/>
    </location>
</feature>
<keyword evidence="5 6" id="KW-0472">Membrane</keyword>
<evidence type="ECO:0000256" key="1">
    <source>
        <dbReference type="ARBA" id="ARBA00004651"/>
    </source>
</evidence>
<feature type="transmembrane region" description="Helical" evidence="6">
    <location>
        <begin position="306"/>
        <end position="324"/>
    </location>
</feature>
<dbReference type="RefSeq" id="WP_204916325.1">
    <property type="nucleotide sequence ID" value="NZ_BAAAQP010000011.1"/>
</dbReference>
<feature type="transmembrane region" description="Helical" evidence="6">
    <location>
        <begin position="278"/>
        <end position="300"/>
    </location>
</feature>
<evidence type="ECO:0000256" key="2">
    <source>
        <dbReference type="ARBA" id="ARBA00022475"/>
    </source>
</evidence>
<gene>
    <name evidence="7" type="ORF">JOE57_000600</name>
</gene>
<evidence type="ECO:0000313" key="7">
    <source>
        <dbReference type="EMBL" id="MBM7797679.1"/>
    </source>
</evidence>